<evidence type="ECO:0000256" key="2">
    <source>
        <dbReference type="SAM" id="MobiDB-lite"/>
    </source>
</evidence>
<feature type="compositionally biased region" description="Polar residues" evidence="2">
    <location>
        <begin position="116"/>
        <end position="127"/>
    </location>
</feature>
<feature type="coiled-coil region" evidence="1">
    <location>
        <begin position="22"/>
        <end position="49"/>
    </location>
</feature>
<protein>
    <submittedName>
        <fullName evidence="4">Protein CBG26404</fullName>
    </submittedName>
</protein>
<dbReference type="eggNOG" id="ENOG502TJ5D">
    <property type="taxonomic scope" value="Eukaryota"/>
</dbReference>
<evidence type="ECO:0000256" key="3">
    <source>
        <dbReference type="SAM" id="Phobius"/>
    </source>
</evidence>
<evidence type="ECO:0000256" key="1">
    <source>
        <dbReference type="SAM" id="Coils"/>
    </source>
</evidence>
<keyword evidence="3" id="KW-0812">Transmembrane</keyword>
<feature type="compositionally biased region" description="Polar residues" evidence="2">
    <location>
        <begin position="86"/>
        <end position="97"/>
    </location>
</feature>
<dbReference type="KEGG" id="cbr:CBG_26404"/>
<dbReference type="Proteomes" id="UP000008549">
    <property type="component" value="Unassembled WGS sequence"/>
</dbReference>
<proteinExistence type="predicted"/>
<dbReference type="AlphaFoldDB" id="B6ILD7"/>
<keyword evidence="3" id="KW-0472">Membrane</keyword>
<reference evidence="4 5" key="1">
    <citation type="journal article" date="2003" name="PLoS Biol.">
        <title>The genome sequence of Caenorhabditis briggsae: a platform for comparative genomics.</title>
        <authorList>
            <person name="Stein L.D."/>
            <person name="Bao Z."/>
            <person name="Blasiar D."/>
            <person name="Blumenthal T."/>
            <person name="Brent M.R."/>
            <person name="Chen N."/>
            <person name="Chinwalla A."/>
            <person name="Clarke L."/>
            <person name="Clee C."/>
            <person name="Coghlan A."/>
            <person name="Coulson A."/>
            <person name="D'Eustachio P."/>
            <person name="Fitch D.H."/>
            <person name="Fulton L.A."/>
            <person name="Fulton R.E."/>
            <person name="Griffiths-Jones S."/>
            <person name="Harris T.W."/>
            <person name="Hillier L.W."/>
            <person name="Kamath R."/>
            <person name="Kuwabara P.E."/>
            <person name="Mardis E.R."/>
            <person name="Marra M.A."/>
            <person name="Miner T.L."/>
            <person name="Minx P."/>
            <person name="Mullikin J.C."/>
            <person name="Plumb R.W."/>
            <person name="Rogers J."/>
            <person name="Schein J.E."/>
            <person name="Sohrmann M."/>
            <person name="Spieth J."/>
            <person name="Stajich J.E."/>
            <person name="Wei C."/>
            <person name="Willey D."/>
            <person name="Wilson R.K."/>
            <person name="Durbin R."/>
            <person name="Waterston R.H."/>
        </authorList>
    </citation>
    <scope>NUCLEOTIDE SEQUENCE [LARGE SCALE GENOMIC DNA]</scope>
    <source>
        <strain evidence="4 5">AF16</strain>
    </source>
</reference>
<sequence>MDHLLHSTPFNFCTVFSCVIFLIVWIRDTEKLKKNVKELEKKIQDMELYGVIKPQKNPPKRVQLPKRSDKKESKIVKVVNETQTPLSVTDDSSVTCSKDSTDTRTTEATTEESKTQLGSKTETSVTGTVVEADKTQEKSPIDSIATAEVNILSRKVY</sequence>
<keyword evidence="5" id="KW-1185">Reference proteome</keyword>
<reference evidence="4 5" key="2">
    <citation type="journal article" date="2011" name="PLoS Genet.">
        <title>Caenorhabditis briggsae recombinant inbred line genotypes reveal inter-strain incompatibility and the evolution of recombination.</title>
        <authorList>
            <person name="Ross J.A."/>
            <person name="Koboldt D.C."/>
            <person name="Staisch J.E."/>
            <person name="Chamberlin H.M."/>
            <person name="Gupta B.P."/>
            <person name="Miller R.D."/>
            <person name="Baird S.E."/>
            <person name="Haag E.S."/>
        </authorList>
    </citation>
    <scope>NUCLEOTIDE SEQUENCE [LARGE SCALE GENOMIC DNA]</scope>
    <source>
        <strain evidence="4 5">AF16</strain>
    </source>
</reference>
<keyword evidence="1" id="KW-0175">Coiled coil</keyword>
<keyword evidence="3" id="KW-1133">Transmembrane helix</keyword>
<dbReference type="RefSeq" id="XP_045100275.1">
    <property type="nucleotide sequence ID" value="XM_045235349.1"/>
</dbReference>
<dbReference type="InParanoid" id="B6ILD7"/>
<organism evidence="4 5">
    <name type="scientific">Caenorhabditis briggsae</name>
    <dbReference type="NCBI Taxonomy" id="6238"/>
    <lineage>
        <taxon>Eukaryota</taxon>
        <taxon>Metazoa</taxon>
        <taxon>Ecdysozoa</taxon>
        <taxon>Nematoda</taxon>
        <taxon>Chromadorea</taxon>
        <taxon>Rhabditida</taxon>
        <taxon>Rhabditina</taxon>
        <taxon>Rhabditomorpha</taxon>
        <taxon>Rhabditoidea</taxon>
        <taxon>Rhabditidae</taxon>
        <taxon>Peloderinae</taxon>
        <taxon>Caenorhabditis</taxon>
    </lineage>
</organism>
<evidence type="ECO:0000313" key="5">
    <source>
        <dbReference type="Proteomes" id="UP000008549"/>
    </source>
</evidence>
<accession>B6ILD7</accession>
<feature type="region of interest" description="Disordered" evidence="2">
    <location>
        <begin position="86"/>
        <end position="127"/>
    </location>
</feature>
<dbReference type="EMBL" id="HE601481">
    <property type="protein sequence ID" value="CAS00717.1"/>
    <property type="molecule type" value="Genomic_DNA"/>
</dbReference>
<dbReference type="GeneID" id="68917882"/>
<feature type="transmembrane region" description="Helical" evidence="3">
    <location>
        <begin position="6"/>
        <end position="26"/>
    </location>
</feature>
<evidence type="ECO:0000313" key="4">
    <source>
        <dbReference type="EMBL" id="CAS00717.1"/>
    </source>
</evidence>
<gene>
    <name evidence="4 6" type="ORF">CBG26404</name>
    <name evidence="4" type="ORF">CBG_26404</name>
</gene>
<dbReference type="CTD" id="68917882"/>
<evidence type="ECO:0000313" key="6">
    <source>
        <dbReference type="WormBase" id="CBG26404"/>
    </source>
</evidence>
<name>B6ILD7_CAEBR</name>
<dbReference type="HOGENOM" id="CLU_1679506_0_0_1"/>
<dbReference type="WormBase" id="CBG26404">
    <property type="protein sequence ID" value="CBP43197"/>
    <property type="gene ID" value="WBGene00087818"/>
</dbReference>